<dbReference type="PRINTS" id="PR00420">
    <property type="entry name" value="RNGMNOXGNASE"/>
</dbReference>
<dbReference type="InterPro" id="IPR002938">
    <property type="entry name" value="FAD-bd"/>
</dbReference>
<dbReference type="EMBL" id="AGNL01026885">
    <property type="protein sequence ID" value="EJK57845.1"/>
    <property type="molecule type" value="Genomic_DNA"/>
</dbReference>
<evidence type="ECO:0000256" key="1">
    <source>
        <dbReference type="ARBA" id="ARBA00023002"/>
    </source>
</evidence>
<dbReference type="GO" id="GO:0071949">
    <property type="term" value="F:FAD binding"/>
    <property type="evidence" value="ECO:0007669"/>
    <property type="project" value="InterPro"/>
</dbReference>
<comment type="caution">
    <text evidence="5">The sequence shown here is derived from an EMBL/GenBank/DDBJ whole genome shotgun (WGS) entry which is preliminary data.</text>
</comment>
<dbReference type="Proteomes" id="UP000266841">
    <property type="component" value="Unassembled WGS sequence"/>
</dbReference>
<protein>
    <recommendedName>
        <fullName evidence="4">FAD-binding domain-containing protein</fullName>
    </recommendedName>
</protein>
<evidence type="ECO:0000259" key="4">
    <source>
        <dbReference type="Pfam" id="PF01494"/>
    </source>
</evidence>
<proteinExistence type="predicted"/>
<dbReference type="InterPro" id="IPR050493">
    <property type="entry name" value="FAD-dep_Monooxygenase_BioMet"/>
</dbReference>
<keyword evidence="1" id="KW-0560">Oxidoreductase</keyword>
<gene>
    <name evidence="5" type="ORF">THAOC_22071</name>
</gene>
<organism evidence="5 6">
    <name type="scientific">Thalassiosira oceanica</name>
    <name type="common">Marine diatom</name>
    <dbReference type="NCBI Taxonomy" id="159749"/>
    <lineage>
        <taxon>Eukaryota</taxon>
        <taxon>Sar</taxon>
        <taxon>Stramenopiles</taxon>
        <taxon>Ochrophyta</taxon>
        <taxon>Bacillariophyta</taxon>
        <taxon>Coscinodiscophyceae</taxon>
        <taxon>Thalassiosirophycidae</taxon>
        <taxon>Thalassiosirales</taxon>
        <taxon>Thalassiosiraceae</taxon>
        <taxon>Thalassiosira</taxon>
    </lineage>
</organism>
<dbReference type="OMA" id="HVQKIIG"/>
<evidence type="ECO:0000313" key="5">
    <source>
        <dbReference type="EMBL" id="EJK57845.1"/>
    </source>
</evidence>
<sequence>MIPHTKRREQSTSTDRLEQNNHRQQTSNAMQSTIANIARQAERSTRPVIISGAGPGGLALAAGLQKKNIPVHVYEKLPKLIPSSCFGLAANGALVCEAFGLMNTPDTGIDNFVNTNKTTSVDLCDGSNLATIDTPKFHSADESVQLPAFGIMKRYDFCRSVLSQLDEGTVSFSSKVVHVEDFGDRVEVEFEDGTKVEGSILVAADGVNSRIREQILPTDDSKMKWSGYRLSYGLTDHKPLLDASVEIPEPGKMFVIYGPKSYQLMCNMEKTESIYWACYELIPEPGSRKWTPQPPMEECRDRLLANLEATSGGRYSPKFTEPIRHTGTLVETTHWLAPAYERFHEGRIVLMGDAAHKTMPFTGQGLNMACEDSLVLATVLAENFDAATGEFRPSTDFDEVFSEYYRIRGEFTKGTQENANRLGQFQLPPSRIFQWVRNLGICFLEITGLGQKLADRASATAESKVTGPTIERVERYQRAGCE</sequence>
<dbReference type="PANTHER" id="PTHR13789">
    <property type="entry name" value="MONOOXYGENASE"/>
    <property type="match status" value="1"/>
</dbReference>
<dbReference type="Gene3D" id="3.50.50.60">
    <property type="entry name" value="FAD/NAD(P)-binding domain"/>
    <property type="match status" value="1"/>
</dbReference>
<evidence type="ECO:0000256" key="3">
    <source>
        <dbReference type="SAM" id="MobiDB-lite"/>
    </source>
</evidence>
<keyword evidence="2" id="KW-0503">Monooxygenase</keyword>
<dbReference type="InterPro" id="IPR036188">
    <property type="entry name" value="FAD/NAD-bd_sf"/>
</dbReference>
<accession>K0RXX2</accession>
<dbReference type="GO" id="GO:0004497">
    <property type="term" value="F:monooxygenase activity"/>
    <property type="evidence" value="ECO:0007669"/>
    <property type="project" value="UniProtKB-KW"/>
</dbReference>
<feature type="domain" description="FAD-binding" evidence="4">
    <location>
        <begin position="169"/>
        <end position="384"/>
    </location>
</feature>
<reference evidence="5 6" key="1">
    <citation type="journal article" date="2012" name="Genome Biol.">
        <title>Genome and low-iron response of an oceanic diatom adapted to chronic iron limitation.</title>
        <authorList>
            <person name="Lommer M."/>
            <person name="Specht M."/>
            <person name="Roy A.S."/>
            <person name="Kraemer L."/>
            <person name="Andreson R."/>
            <person name="Gutowska M.A."/>
            <person name="Wolf J."/>
            <person name="Bergner S.V."/>
            <person name="Schilhabel M.B."/>
            <person name="Klostermeier U.C."/>
            <person name="Beiko R.G."/>
            <person name="Rosenstiel P."/>
            <person name="Hippler M."/>
            <person name="Laroche J."/>
        </authorList>
    </citation>
    <scope>NUCLEOTIDE SEQUENCE [LARGE SCALE GENOMIC DNA]</scope>
    <source>
        <strain evidence="5 6">CCMP1005</strain>
    </source>
</reference>
<feature type="region of interest" description="Disordered" evidence="3">
    <location>
        <begin position="1"/>
        <end position="30"/>
    </location>
</feature>
<evidence type="ECO:0000256" key="2">
    <source>
        <dbReference type="ARBA" id="ARBA00023033"/>
    </source>
</evidence>
<name>K0RXX2_THAOC</name>
<keyword evidence="6" id="KW-1185">Reference proteome</keyword>
<dbReference type="AlphaFoldDB" id="K0RXX2"/>
<dbReference type="PANTHER" id="PTHR13789:SF309">
    <property type="entry name" value="PUTATIVE (AFU_ORTHOLOGUE AFUA_6G14510)-RELATED"/>
    <property type="match status" value="1"/>
</dbReference>
<dbReference type="SUPFAM" id="SSF51905">
    <property type="entry name" value="FAD/NAD(P)-binding domain"/>
    <property type="match status" value="1"/>
</dbReference>
<dbReference type="eggNOG" id="KOG2614">
    <property type="taxonomic scope" value="Eukaryota"/>
</dbReference>
<evidence type="ECO:0000313" key="6">
    <source>
        <dbReference type="Proteomes" id="UP000266841"/>
    </source>
</evidence>
<dbReference type="Pfam" id="PF01494">
    <property type="entry name" value="FAD_binding_3"/>
    <property type="match status" value="1"/>
</dbReference>
<dbReference type="OrthoDB" id="417877at2759"/>